<dbReference type="SUPFAM" id="SSF55811">
    <property type="entry name" value="Nudix"/>
    <property type="match status" value="1"/>
</dbReference>
<dbReference type="Pfam" id="PF00293">
    <property type="entry name" value="NUDIX"/>
    <property type="match status" value="1"/>
</dbReference>
<dbReference type="InterPro" id="IPR000086">
    <property type="entry name" value="NUDIX_hydrolase_dom"/>
</dbReference>
<comment type="caution">
    <text evidence="7">The sequence shown here is derived from an EMBL/GenBank/DDBJ whole genome shotgun (WGS) entry which is preliminary data.</text>
</comment>
<dbReference type="PANTHER" id="PTHR43046">
    <property type="entry name" value="GDP-MANNOSE MANNOSYL HYDROLASE"/>
    <property type="match status" value="1"/>
</dbReference>
<dbReference type="InterPro" id="IPR015797">
    <property type="entry name" value="NUDIX_hydrolase-like_dom_sf"/>
</dbReference>
<protein>
    <submittedName>
        <fullName evidence="7">NUDIX domain-containing protein</fullName>
    </submittedName>
</protein>
<accession>A0A6P2BQK9</accession>
<dbReference type="CDD" id="cd04685">
    <property type="entry name" value="NUDIX_Hydrolase"/>
    <property type="match status" value="1"/>
</dbReference>
<dbReference type="PRINTS" id="PR00502">
    <property type="entry name" value="NUDIXFAMILY"/>
</dbReference>
<dbReference type="GO" id="GO:0016787">
    <property type="term" value="F:hydrolase activity"/>
    <property type="evidence" value="ECO:0007669"/>
    <property type="project" value="UniProtKB-KW"/>
</dbReference>
<dbReference type="Proteomes" id="UP000460272">
    <property type="component" value="Unassembled WGS sequence"/>
</dbReference>
<evidence type="ECO:0000256" key="4">
    <source>
        <dbReference type="ARBA" id="ARBA00022842"/>
    </source>
</evidence>
<evidence type="ECO:0000256" key="5">
    <source>
        <dbReference type="RuleBase" id="RU003476"/>
    </source>
</evidence>
<evidence type="ECO:0000313" key="8">
    <source>
        <dbReference type="Proteomes" id="UP000460272"/>
    </source>
</evidence>
<dbReference type="AlphaFoldDB" id="A0A6P2BQK9"/>
<dbReference type="PROSITE" id="PS51462">
    <property type="entry name" value="NUDIX"/>
    <property type="match status" value="1"/>
</dbReference>
<sequence length="182" mass="20185">MPVAVIERRPGSSNVGFVNVTPIWRPTARILVADPRQRVLLFSARESDGERWWFTPGGGVHPGETVRAAAVRELFEETGFAATETALGPVVATSMSRWRAAEEGKLFLGVHSFFFLRVPGTAIDTDGQQDLERSMITGHRWWTVRELRTATERVAPSGLAGLVERLLRGDIPASPVRLARRR</sequence>
<dbReference type="InterPro" id="IPR020084">
    <property type="entry name" value="NUDIX_hydrolase_CS"/>
</dbReference>
<feature type="domain" description="Nudix hydrolase" evidence="6">
    <location>
        <begin position="23"/>
        <end position="168"/>
    </location>
</feature>
<evidence type="ECO:0000256" key="3">
    <source>
        <dbReference type="ARBA" id="ARBA00022801"/>
    </source>
</evidence>
<evidence type="ECO:0000256" key="1">
    <source>
        <dbReference type="ARBA" id="ARBA00001946"/>
    </source>
</evidence>
<keyword evidence="4" id="KW-0460">Magnesium</keyword>
<keyword evidence="3 5" id="KW-0378">Hydrolase</keyword>
<organism evidence="7 8">
    <name type="scientific">Trebonia kvetii</name>
    <dbReference type="NCBI Taxonomy" id="2480626"/>
    <lineage>
        <taxon>Bacteria</taxon>
        <taxon>Bacillati</taxon>
        <taxon>Actinomycetota</taxon>
        <taxon>Actinomycetes</taxon>
        <taxon>Streptosporangiales</taxon>
        <taxon>Treboniaceae</taxon>
        <taxon>Trebonia</taxon>
    </lineage>
</organism>
<dbReference type="EMBL" id="RPFW01000007">
    <property type="protein sequence ID" value="TVZ01379.1"/>
    <property type="molecule type" value="Genomic_DNA"/>
</dbReference>
<dbReference type="Gene3D" id="3.90.79.10">
    <property type="entry name" value="Nucleoside Triphosphate Pyrophosphohydrolase"/>
    <property type="match status" value="1"/>
</dbReference>
<gene>
    <name evidence="7" type="ORF">EAS64_34520</name>
</gene>
<dbReference type="OrthoDB" id="3214694at2"/>
<comment type="similarity">
    <text evidence="2 5">Belongs to the Nudix hydrolase family.</text>
</comment>
<dbReference type="PROSITE" id="PS00893">
    <property type="entry name" value="NUDIX_BOX"/>
    <property type="match status" value="1"/>
</dbReference>
<proteinExistence type="inferred from homology"/>
<dbReference type="PANTHER" id="PTHR43046:SF12">
    <property type="entry name" value="GDP-MANNOSE MANNOSYL HYDROLASE"/>
    <property type="match status" value="1"/>
</dbReference>
<comment type="cofactor">
    <cofactor evidence="1">
        <name>Mg(2+)</name>
        <dbReference type="ChEBI" id="CHEBI:18420"/>
    </cofactor>
</comment>
<evidence type="ECO:0000313" key="7">
    <source>
        <dbReference type="EMBL" id="TVZ01379.1"/>
    </source>
</evidence>
<reference evidence="7 8" key="1">
    <citation type="submission" date="2018-11" db="EMBL/GenBank/DDBJ databases">
        <title>Trebonia kvetii gen.nov., sp.nov., a novel acidophilic actinobacterium, and proposal of the new actinobacterial family Treboniaceae fam. nov.</title>
        <authorList>
            <person name="Rapoport D."/>
            <person name="Sagova-Mareckova M."/>
            <person name="Sedlacek I."/>
            <person name="Provaznik J."/>
            <person name="Kralova S."/>
            <person name="Pavlinic D."/>
            <person name="Benes V."/>
            <person name="Kopecky J."/>
        </authorList>
    </citation>
    <scope>NUCLEOTIDE SEQUENCE [LARGE SCALE GENOMIC DNA]</scope>
    <source>
        <strain evidence="7 8">15Tr583</strain>
    </source>
</reference>
<name>A0A6P2BQK9_9ACTN</name>
<dbReference type="InterPro" id="IPR020476">
    <property type="entry name" value="Nudix_hydrolase"/>
</dbReference>
<keyword evidence="8" id="KW-1185">Reference proteome</keyword>
<evidence type="ECO:0000259" key="6">
    <source>
        <dbReference type="PROSITE" id="PS51462"/>
    </source>
</evidence>
<evidence type="ECO:0000256" key="2">
    <source>
        <dbReference type="ARBA" id="ARBA00005582"/>
    </source>
</evidence>